<feature type="region of interest" description="Disordered" evidence="4">
    <location>
        <begin position="80"/>
        <end position="102"/>
    </location>
</feature>
<evidence type="ECO:0000256" key="2">
    <source>
        <dbReference type="ARBA" id="ARBA00023125"/>
    </source>
</evidence>
<dbReference type="PRINTS" id="PR00032">
    <property type="entry name" value="HTHARAC"/>
</dbReference>
<protein>
    <submittedName>
        <fullName evidence="6">AraC family transcriptional regulator</fullName>
    </submittedName>
</protein>
<evidence type="ECO:0000256" key="1">
    <source>
        <dbReference type="ARBA" id="ARBA00023015"/>
    </source>
</evidence>
<dbReference type="EMBL" id="JBHSBN010000022">
    <property type="protein sequence ID" value="MFC4109241.1"/>
    <property type="molecule type" value="Genomic_DNA"/>
</dbReference>
<dbReference type="InterPro" id="IPR032783">
    <property type="entry name" value="AraC_lig"/>
</dbReference>
<dbReference type="PANTHER" id="PTHR46796:SF7">
    <property type="entry name" value="ARAC FAMILY TRANSCRIPTIONAL REGULATOR"/>
    <property type="match status" value="1"/>
</dbReference>
<proteinExistence type="predicted"/>
<sequence length="310" mass="33207">MDVLSDAVVAMRTGRPHSGWVRRQAPFGTRFPAFDGAGFHVVLRGSCWLLPGDGAPVALGTGDVVLLPRGTGHGLADSLSTRLVDAPPSPAAADGRTNDRMPTGHDMAVGVTHMLCGAYLLDRFRPHPLLGELPEVVHLPARVGRHTGLRAAVDLLDEELENARPGADAMMPALLDVLLLHILRTWLDDRREHTRTGWSAALRDPAVAAALRAIHDAPGHPWTVQKLGARAGLSRAAIARRFTGLVGQPPLTYLAWWRMTLAARLLRDGDTPVAAIARRVGYASESAFAHAFKRAVGVAPGAFRRSAPGR</sequence>
<evidence type="ECO:0000313" key="7">
    <source>
        <dbReference type="Proteomes" id="UP001595868"/>
    </source>
</evidence>
<feature type="domain" description="HTH araC/xylS-type" evidence="5">
    <location>
        <begin position="208"/>
        <end position="306"/>
    </location>
</feature>
<name>A0ABV8KUA5_9ACTN</name>
<dbReference type="InterPro" id="IPR009057">
    <property type="entry name" value="Homeodomain-like_sf"/>
</dbReference>
<dbReference type="Pfam" id="PF12833">
    <property type="entry name" value="HTH_18"/>
    <property type="match status" value="1"/>
</dbReference>
<evidence type="ECO:0000256" key="4">
    <source>
        <dbReference type="SAM" id="MobiDB-lite"/>
    </source>
</evidence>
<dbReference type="SMART" id="SM00342">
    <property type="entry name" value="HTH_ARAC"/>
    <property type="match status" value="1"/>
</dbReference>
<organism evidence="6 7">
    <name type="scientific">Micromonospora zhanjiangensis</name>
    <dbReference type="NCBI Taxonomy" id="1522057"/>
    <lineage>
        <taxon>Bacteria</taxon>
        <taxon>Bacillati</taxon>
        <taxon>Actinomycetota</taxon>
        <taxon>Actinomycetes</taxon>
        <taxon>Micromonosporales</taxon>
        <taxon>Micromonosporaceae</taxon>
        <taxon>Micromonospora</taxon>
    </lineage>
</organism>
<keyword evidence="7" id="KW-1185">Reference proteome</keyword>
<dbReference type="SUPFAM" id="SSF51182">
    <property type="entry name" value="RmlC-like cupins"/>
    <property type="match status" value="1"/>
</dbReference>
<dbReference type="Gene3D" id="1.10.10.60">
    <property type="entry name" value="Homeodomain-like"/>
    <property type="match status" value="2"/>
</dbReference>
<keyword evidence="2" id="KW-0238">DNA-binding</keyword>
<dbReference type="InterPro" id="IPR018062">
    <property type="entry name" value="HTH_AraC-typ_CS"/>
</dbReference>
<dbReference type="SUPFAM" id="SSF46689">
    <property type="entry name" value="Homeodomain-like"/>
    <property type="match status" value="2"/>
</dbReference>
<dbReference type="InterPro" id="IPR011051">
    <property type="entry name" value="RmlC_Cupin_sf"/>
</dbReference>
<evidence type="ECO:0000256" key="3">
    <source>
        <dbReference type="ARBA" id="ARBA00023163"/>
    </source>
</evidence>
<evidence type="ECO:0000313" key="6">
    <source>
        <dbReference type="EMBL" id="MFC4109241.1"/>
    </source>
</evidence>
<dbReference type="PANTHER" id="PTHR46796">
    <property type="entry name" value="HTH-TYPE TRANSCRIPTIONAL ACTIVATOR RHAS-RELATED"/>
    <property type="match status" value="1"/>
</dbReference>
<reference evidence="7" key="1">
    <citation type="journal article" date="2019" name="Int. J. Syst. Evol. Microbiol.">
        <title>The Global Catalogue of Microorganisms (GCM) 10K type strain sequencing project: providing services to taxonomists for standard genome sequencing and annotation.</title>
        <authorList>
            <consortium name="The Broad Institute Genomics Platform"/>
            <consortium name="The Broad Institute Genome Sequencing Center for Infectious Disease"/>
            <person name="Wu L."/>
            <person name="Ma J."/>
        </authorList>
    </citation>
    <scope>NUCLEOTIDE SEQUENCE [LARGE SCALE GENOMIC DNA]</scope>
    <source>
        <strain evidence="7">2902at01</strain>
    </source>
</reference>
<dbReference type="PROSITE" id="PS01124">
    <property type="entry name" value="HTH_ARAC_FAMILY_2"/>
    <property type="match status" value="1"/>
</dbReference>
<dbReference type="InterPro" id="IPR020449">
    <property type="entry name" value="Tscrpt_reg_AraC-type_HTH"/>
</dbReference>
<dbReference type="Pfam" id="PF12852">
    <property type="entry name" value="Cupin_6"/>
    <property type="match status" value="1"/>
</dbReference>
<dbReference type="InterPro" id="IPR050204">
    <property type="entry name" value="AraC_XylS_family_regulators"/>
</dbReference>
<comment type="caution">
    <text evidence="6">The sequence shown here is derived from an EMBL/GenBank/DDBJ whole genome shotgun (WGS) entry which is preliminary data.</text>
</comment>
<dbReference type="RefSeq" id="WP_377550401.1">
    <property type="nucleotide sequence ID" value="NZ_JBHSBN010000022.1"/>
</dbReference>
<dbReference type="Proteomes" id="UP001595868">
    <property type="component" value="Unassembled WGS sequence"/>
</dbReference>
<keyword evidence="1" id="KW-0805">Transcription regulation</keyword>
<gene>
    <name evidence="6" type="ORF">ACFOX0_25340</name>
</gene>
<keyword evidence="3" id="KW-0804">Transcription</keyword>
<dbReference type="InterPro" id="IPR018060">
    <property type="entry name" value="HTH_AraC"/>
</dbReference>
<dbReference type="PROSITE" id="PS00041">
    <property type="entry name" value="HTH_ARAC_FAMILY_1"/>
    <property type="match status" value="1"/>
</dbReference>
<accession>A0ABV8KUA5</accession>
<evidence type="ECO:0000259" key="5">
    <source>
        <dbReference type="PROSITE" id="PS01124"/>
    </source>
</evidence>